<evidence type="ECO:0000313" key="3">
    <source>
        <dbReference type="Proteomes" id="UP000619244"/>
    </source>
</evidence>
<sequence>MIERSSGAIANAWDELVSQGLAEQVSDRPRTYRPVTPQADVQPGRSEQTGSVLETWGSVRSPLPGLETSTGCSSPRLGRRLTENKCMCRSRPDAGEQQTVLGHFEADAKRRRSRVA</sequence>
<dbReference type="RefSeq" id="WP_190190477.1">
    <property type="nucleotide sequence ID" value="NZ_BMVU01000010.1"/>
</dbReference>
<gene>
    <name evidence="2" type="ORF">GCM10010358_27320</name>
</gene>
<feature type="region of interest" description="Disordered" evidence="1">
    <location>
        <begin position="24"/>
        <end position="78"/>
    </location>
</feature>
<keyword evidence="3" id="KW-1185">Reference proteome</keyword>
<comment type="caution">
    <text evidence="2">The sequence shown here is derived from an EMBL/GenBank/DDBJ whole genome shotgun (WGS) entry which is preliminary data.</text>
</comment>
<proteinExistence type="predicted"/>
<feature type="region of interest" description="Disordered" evidence="1">
    <location>
        <begin position="90"/>
        <end position="116"/>
    </location>
</feature>
<protein>
    <submittedName>
        <fullName evidence="2">Uncharacterized protein</fullName>
    </submittedName>
</protein>
<dbReference type="Proteomes" id="UP000619244">
    <property type="component" value="Unassembled WGS sequence"/>
</dbReference>
<dbReference type="EMBL" id="BMVU01000010">
    <property type="protein sequence ID" value="GGX71577.1"/>
    <property type="molecule type" value="Genomic_DNA"/>
</dbReference>
<evidence type="ECO:0000313" key="2">
    <source>
        <dbReference type="EMBL" id="GGX71577.1"/>
    </source>
</evidence>
<organism evidence="2 3">
    <name type="scientific">Streptomyces minutiscleroticus</name>
    <dbReference type="NCBI Taxonomy" id="68238"/>
    <lineage>
        <taxon>Bacteria</taxon>
        <taxon>Bacillati</taxon>
        <taxon>Actinomycetota</taxon>
        <taxon>Actinomycetes</taxon>
        <taxon>Kitasatosporales</taxon>
        <taxon>Streptomycetaceae</taxon>
        <taxon>Streptomyces</taxon>
    </lineage>
</organism>
<reference evidence="2" key="2">
    <citation type="submission" date="2020-09" db="EMBL/GenBank/DDBJ databases">
        <authorList>
            <person name="Sun Q."/>
            <person name="Ohkuma M."/>
        </authorList>
    </citation>
    <scope>NUCLEOTIDE SEQUENCE</scope>
    <source>
        <strain evidence="2">JCM 4790</strain>
    </source>
</reference>
<reference evidence="2" key="1">
    <citation type="journal article" date="2014" name="Int. J. Syst. Evol. Microbiol.">
        <title>Complete genome sequence of Corynebacterium casei LMG S-19264T (=DSM 44701T), isolated from a smear-ripened cheese.</title>
        <authorList>
            <consortium name="US DOE Joint Genome Institute (JGI-PGF)"/>
            <person name="Walter F."/>
            <person name="Albersmeier A."/>
            <person name="Kalinowski J."/>
            <person name="Ruckert C."/>
        </authorList>
    </citation>
    <scope>NUCLEOTIDE SEQUENCE</scope>
    <source>
        <strain evidence="2">JCM 4790</strain>
    </source>
</reference>
<evidence type="ECO:0000256" key="1">
    <source>
        <dbReference type="SAM" id="MobiDB-lite"/>
    </source>
</evidence>
<name>A0A918KPW0_9ACTN</name>
<dbReference type="AlphaFoldDB" id="A0A918KPW0"/>
<accession>A0A918KPW0</accession>